<keyword evidence="5" id="KW-1185">Reference proteome</keyword>
<dbReference type="RefSeq" id="WP_185790056.1">
    <property type="nucleotide sequence ID" value="NZ_JACLCP010000005.1"/>
</dbReference>
<dbReference type="NCBIfam" id="TIGR04183">
    <property type="entry name" value="Por_Secre_tail"/>
    <property type="match status" value="1"/>
</dbReference>
<feature type="signal peptide" evidence="2">
    <location>
        <begin position="1"/>
        <end position="24"/>
    </location>
</feature>
<protein>
    <submittedName>
        <fullName evidence="4">T9SS type A sorting domain-containing protein</fullName>
    </submittedName>
</protein>
<evidence type="ECO:0000313" key="4">
    <source>
        <dbReference type="EMBL" id="MBC2846342.1"/>
    </source>
</evidence>
<name>A0A842IT47_9FLAO</name>
<sequence length="373" mass="42380">MLSKNCIKSLIFSLWFCITFSQEAILCSSQSLTLKIENTLDIPIVTTNNDGTLSLNFAQQYITDIFADYIIHDFYQLYPNGSDTLQKYYMVNANSRALYESVSTQVPTSTMTIFIEYFDLGSFPIVTSISPQLITSLDGNTYDVTKHISTSDVDPCYSCPLYDVPENFNFRVNFNYDTTKDILYMESDEPTSCGNSFAIGLKGGNPNGFENVDNTLQHWESEPGIAPQVDFSEPYHYLEFEIFSVLDIACNGYNYGNIEVSINTESETFQFYRSNAIFGYHIIEFSKVNLSTQDESSVKMKPFKSKGNPFLQISNLNDVPISVEILNGIGQTVFFTKNFEKNSIDLSSYETGLYFVRLKKLNNQQKSFKLLLN</sequence>
<dbReference type="AlphaFoldDB" id="A0A842IT47"/>
<gene>
    <name evidence="4" type="ORF">H7F21_14650</name>
</gene>
<proteinExistence type="predicted"/>
<organism evidence="4 5">
    <name type="scientific">Winogradskyella flava</name>
    <dbReference type="NCBI Taxonomy" id="1884876"/>
    <lineage>
        <taxon>Bacteria</taxon>
        <taxon>Pseudomonadati</taxon>
        <taxon>Bacteroidota</taxon>
        <taxon>Flavobacteriia</taxon>
        <taxon>Flavobacteriales</taxon>
        <taxon>Flavobacteriaceae</taxon>
        <taxon>Winogradskyella</taxon>
    </lineage>
</organism>
<evidence type="ECO:0000256" key="1">
    <source>
        <dbReference type="ARBA" id="ARBA00022729"/>
    </source>
</evidence>
<evidence type="ECO:0000259" key="3">
    <source>
        <dbReference type="Pfam" id="PF18962"/>
    </source>
</evidence>
<comment type="caution">
    <text evidence="4">The sequence shown here is derived from an EMBL/GenBank/DDBJ whole genome shotgun (WGS) entry which is preliminary data.</text>
</comment>
<feature type="domain" description="Secretion system C-terminal sorting" evidence="3">
    <location>
        <begin position="312"/>
        <end position="365"/>
    </location>
</feature>
<dbReference type="InterPro" id="IPR026444">
    <property type="entry name" value="Secre_tail"/>
</dbReference>
<feature type="chain" id="PRO_5032477966" evidence="2">
    <location>
        <begin position="25"/>
        <end position="373"/>
    </location>
</feature>
<evidence type="ECO:0000313" key="5">
    <source>
        <dbReference type="Proteomes" id="UP000533900"/>
    </source>
</evidence>
<accession>A0A842IT47</accession>
<evidence type="ECO:0000256" key="2">
    <source>
        <dbReference type="SAM" id="SignalP"/>
    </source>
</evidence>
<reference evidence="4" key="1">
    <citation type="submission" date="2020-08" db="EMBL/GenBank/DDBJ databases">
        <title>Winogradskyella ouciana sp. nov., isolated from the hadal seawater of the Mariana Trench.</title>
        <authorList>
            <person name="He X."/>
        </authorList>
    </citation>
    <scope>NUCLEOTIDE SEQUENCE [LARGE SCALE GENOMIC DNA]</scope>
    <source>
        <strain evidence="4">KCTC 52348</strain>
    </source>
</reference>
<keyword evidence="1 2" id="KW-0732">Signal</keyword>
<dbReference type="EMBL" id="JACLCP010000005">
    <property type="protein sequence ID" value="MBC2846342.1"/>
    <property type="molecule type" value="Genomic_DNA"/>
</dbReference>
<dbReference type="Pfam" id="PF18962">
    <property type="entry name" value="Por_Secre_tail"/>
    <property type="match status" value="1"/>
</dbReference>
<dbReference type="Proteomes" id="UP000533900">
    <property type="component" value="Unassembled WGS sequence"/>
</dbReference>